<feature type="compositionally biased region" description="Polar residues" evidence="1">
    <location>
        <begin position="7"/>
        <end position="28"/>
    </location>
</feature>
<name>A0A1X2H0E8_SYNRA</name>
<dbReference type="InParanoid" id="A0A1X2H0E8"/>
<organism evidence="2 3">
    <name type="scientific">Syncephalastrum racemosum</name>
    <name type="common">Filamentous fungus</name>
    <dbReference type="NCBI Taxonomy" id="13706"/>
    <lineage>
        <taxon>Eukaryota</taxon>
        <taxon>Fungi</taxon>
        <taxon>Fungi incertae sedis</taxon>
        <taxon>Mucoromycota</taxon>
        <taxon>Mucoromycotina</taxon>
        <taxon>Mucoromycetes</taxon>
        <taxon>Mucorales</taxon>
        <taxon>Syncephalastraceae</taxon>
        <taxon>Syncephalastrum</taxon>
    </lineage>
</organism>
<accession>A0A1X2H0E8</accession>
<evidence type="ECO:0000313" key="2">
    <source>
        <dbReference type="EMBL" id="ORY90552.1"/>
    </source>
</evidence>
<feature type="compositionally biased region" description="Basic and acidic residues" evidence="1">
    <location>
        <begin position="29"/>
        <end position="46"/>
    </location>
</feature>
<proteinExistence type="predicted"/>
<protein>
    <submittedName>
        <fullName evidence="2">Uncharacterized protein</fullName>
    </submittedName>
</protein>
<dbReference type="AlphaFoldDB" id="A0A1X2H0E8"/>
<comment type="caution">
    <text evidence="2">The sequence shown here is derived from an EMBL/GenBank/DDBJ whole genome shotgun (WGS) entry which is preliminary data.</text>
</comment>
<feature type="region of interest" description="Disordered" evidence="1">
    <location>
        <begin position="1"/>
        <end position="78"/>
    </location>
</feature>
<sequence>MEPRSLPPTTGANNERLNNNRPQAQRSYDQPRPHQGEQRQDFDRRPAAVTLNTLQEAESVDTDTDEFDSSTETEQSNLEPYVDEQPVCHPIGYEHRPQPTLAAAEARLSTGQMNRWDRFPDDMRVRHPQRRWNKWQREQQRIRDTIELNRRIEREPKPYQWELPIQDDWNTISITQETDAYLGWDNTSIEMDSKK</sequence>
<keyword evidence="3" id="KW-1185">Reference proteome</keyword>
<dbReference type="Proteomes" id="UP000242180">
    <property type="component" value="Unassembled WGS sequence"/>
</dbReference>
<feature type="compositionally biased region" description="Acidic residues" evidence="1">
    <location>
        <begin position="58"/>
        <end position="71"/>
    </location>
</feature>
<gene>
    <name evidence="2" type="ORF">BCR43DRAFT_509026</name>
</gene>
<evidence type="ECO:0000313" key="3">
    <source>
        <dbReference type="Proteomes" id="UP000242180"/>
    </source>
</evidence>
<dbReference type="EMBL" id="MCGN01000012">
    <property type="protein sequence ID" value="ORY90552.1"/>
    <property type="molecule type" value="Genomic_DNA"/>
</dbReference>
<evidence type="ECO:0000256" key="1">
    <source>
        <dbReference type="SAM" id="MobiDB-lite"/>
    </source>
</evidence>
<reference evidence="2 3" key="1">
    <citation type="submission" date="2016-07" db="EMBL/GenBank/DDBJ databases">
        <title>Pervasive Adenine N6-methylation of Active Genes in Fungi.</title>
        <authorList>
            <consortium name="DOE Joint Genome Institute"/>
            <person name="Mondo S.J."/>
            <person name="Dannebaum R.O."/>
            <person name="Kuo R.C."/>
            <person name="Labutti K."/>
            <person name="Haridas S."/>
            <person name="Kuo A."/>
            <person name="Salamov A."/>
            <person name="Ahrendt S.R."/>
            <person name="Lipzen A."/>
            <person name="Sullivan W."/>
            <person name="Andreopoulos W.B."/>
            <person name="Clum A."/>
            <person name="Lindquist E."/>
            <person name="Daum C."/>
            <person name="Ramamoorthy G.K."/>
            <person name="Gryganskyi A."/>
            <person name="Culley D."/>
            <person name="Magnuson J.K."/>
            <person name="James T.Y."/>
            <person name="O'Malley M.A."/>
            <person name="Stajich J.E."/>
            <person name="Spatafora J.W."/>
            <person name="Visel A."/>
            <person name="Grigoriev I.V."/>
        </authorList>
    </citation>
    <scope>NUCLEOTIDE SEQUENCE [LARGE SCALE GENOMIC DNA]</scope>
    <source>
        <strain evidence="2 3">NRRL 2496</strain>
    </source>
</reference>